<evidence type="ECO:0000313" key="1">
    <source>
        <dbReference type="EMBL" id="BAQ71539.1"/>
    </source>
</evidence>
<gene>
    <name evidence="1" type="ORF">NHU_04426</name>
</gene>
<reference evidence="1 2" key="1">
    <citation type="submission" date="2015-02" db="EMBL/GenBank/DDBJ databases">
        <title>Genome sequene of Rhodovulum sulfidophilum DSM 2351.</title>
        <authorList>
            <person name="Nagao N."/>
        </authorList>
    </citation>
    <scope>NUCLEOTIDE SEQUENCE [LARGE SCALE GENOMIC DNA]</scope>
    <source>
        <strain evidence="1 2">DSM 2351</strain>
        <plasmid evidence="2">Plasmid Plasmid1 DNA</plasmid>
    </source>
</reference>
<dbReference type="AlphaFoldDB" id="A0A0D6B9R2"/>
<geneLocation type="plasmid" evidence="2">
    <name>Plasmid1 DNA</name>
</geneLocation>
<accession>A0A0D6B9R2</accession>
<dbReference type="Proteomes" id="UP000064912">
    <property type="component" value="Plasmid Plasmid1"/>
</dbReference>
<dbReference type="KEGG" id="rsu:NHU_04426"/>
<keyword evidence="1" id="KW-0614">Plasmid</keyword>
<sequence length="65" mass="7626">MTPWDDPELRAQQLELEAARRDFLKPVAHLPASRQAAWVATLRVQWPPEMHRLDRIRSGPRTCPR</sequence>
<protein>
    <submittedName>
        <fullName evidence="1">MATE efflux family protein</fullName>
    </submittedName>
</protein>
<organism evidence="1 2">
    <name type="scientific">Rhodovulum sulfidophilum</name>
    <name type="common">Rhodobacter sulfidophilus</name>
    <dbReference type="NCBI Taxonomy" id="35806"/>
    <lineage>
        <taxon>Bacteria</taxon>
        <taxon>Pseudomonadati</taxon>
        <taxon>Pseudomonadota</taxon>
        <taxon>Alphaproteobacteria</taxon>
        <taxon>Rhodobacterales</taxon>
        <taxon>Paracoccaceae</taxon>
        <taxon>Rhodovulum</taxon>
    </lineage>
</organism>
<name>A0A0D6B9R2_RHOSU</name>
<dbReference type="EMBL" id="AP014801">
    <property type="protein sequence ID" value="BAQ71539.1"/>
    <property type="molecule type" value="Genomic_DNA"/>
</dbReference>
<proteinExistence type="predicted"/>
<evidence type="ECO:0000313" key="2">
    <source>
        <dbReference type="Proteomes" id="UP000064912"/>
    </source>
</evidence>
<dbReference type="PATRIC" id="fig|35806.4.peg.4531"/>